<organism evidence="4">
    <name type="scientific">Cacopsylla melanoneura</name>
    <dbReference type="NCBI Taxonomy" id="428564"/>
    <lineage>
        <taxon>Eukaryota</taxon>
        <taxon>Metazoa</taxon>
        <taxon>Ecdysozoa</taxon>
        <taxon>Arthropoda</taxon>
        <taxon>Hexapoda</taxon>
        <taxon>Insecta</taxon>
        <taxon>Pterygota</taxon>
        <taxon>Neoptera</taxon>
        <taxon>Paraneoptera</taxon>
        <taxon>Hemiptera</taxon>
        <taxon>Sternorrhyncha</taxon>
        <taxon>Psylloidea</taxon>
        <taxon>Psyllidae</taxon>
        <taxon>Psyllinae</taxon>
        <taxon>Cacopsylla</taxon>
    </lineage>
</organism>
<feature type="compositionally biased region" description="Basic and acidic residues" evidence="2">
    <location>
        <begin position="1068"/>
        <end position="1087"/>
    </location>
</feature>
<feature type="domain" description="C2H2-type" evidence="3">
    <location>
        <begin position="472"/>
        <end position="501"/>
    </location>
</feature>
<dbReference type="GO" id="GO:0000981">
    <property type="term" value="F:DNA-binding transcription factor activity, RNA polymerase II-specific"/>
    <property type="evidence" value="ECO:0007669"/>
    <property type="project" value="TreeGrafter"/>
</dbReference>
<dbReference type="PROSITE" id="PS00028">
    <property type="entry name" value="ZINC_FINGER_C2H2_1"/>
    <property type="match status" value="9"/>
</dbReference>
<feature type="domain" description="C2H2-type" evidence="3">
    <location>
        <begin position="1394"/>
        <end position="1423"/>
    </location>
</feature>
<dbReference type="GO" id="GO:0005634">
    <property type="term" value="C:nucleus"/>
    <property type="evidence" value="ECO:0007669"/>
    <property type="project" value="TreeGrafter"/>
</dbReference>
<feature type="domain" description="C2H2-type" evidence="3">
    <location>
        <begin position="1194"/>
        <end position="1221"/>
    </location>
</feature>
<feature type="compositionally biased region" description="Low complexity" evidence="2">
    <location>
        <begin position="678"/>
        <end position="691"/>
    </location>
</feature>
<dbReference type="GO" id="GO:0008270">
    <property type="term" value="F:zinc ion binding"/>
    <property type="evidence" value="ECO:0007669"/>
    <property type="project" value="UniProtKB-KW"/>
</dbReference>
<feature type="compositionally biased region" description="Low complexity" evidence="2">
    <location>
        <begin position="1058"/>
        <end position="1067"/>
    </location>
</feature>
<feature type="compositionally biased region" description="Low complexity" evidence="2">
    <location>
        <begin position="142"/>
        <end position="151"/>
    </location>
</feature>
<dbReference type="GO" id="GO:0000977">
    <property type="term" value="F:RNA polymerase II transcription regulatory region sequence-specific DNA binding"/>
    <property type="evidence" value="ECO:0007669"/>
    <property type="project" value="TreeGrafter"/>
</dbReference>
<dbReference type="EMBL" id="HBUF01187609">
    <property type="protein sequence ID" value="CAG6657222.1"/>
    <property type="molecule type" value="Transcribed_RNA"/>
</dbReference>
<dbReference type="InterPro" id="IPR040373">
    <property type="entry name" value="CASZ1"/>
</dbReference>
<feature type="region of interest" description="Disordered" evidence="2">
    <location>
        <begin position="78"/>
        <end position="102"/>
    </location>
</feature>
<dbReference type="PANTHER" id="PTHR12451:SF0">
    <property type="entry name" value="ZINC FINGER PROTEIN CASTOR HOMOLOG 1"/>
    <property type="match status" value="1"/>
</dbReference>
<keyword evidence="1" id="KW-0863">Zinc-finger</keyword>
<feature type="region of interest" description="Disordered" evidence="2">
    <location>
        <begin position="258"/>
        <end position="287"/>
    </location>
</feature>
<dbReference type="SMART" id="SM00355">
    <property type="entry name" value="ZnF_C2H2"/>
    <property type="match status" value="12"/>
</dbReference>
<feature type="compositionally biased region" description="Polar residues" evidence="2">
    <location>
        <begin position="326"/>
        <end position="340"/>
    </location>
</feature>
<feature type="region of interest" description="Disordered" evidence="2">
    <location>
        <begin position="326"/>
        <end position="383"/>
    </location>
</feature>
<keyword evidence="1" id="KW-0479">Metal-binding</keyword>
<dbReference type="EMBL" id="HBUF01023965">
    <property type="protein sequence ID" value="CAG6612161.1"/>
    <property type="molecule type" value="Transcribed_RNA"/>
</dbReference>
<feature type="region of interest" description="Disordered" evidence="2">
    <location>
        <begin position="677"/>
        <end position="699"/>
    </location>
</feature>
<proteinExistence type="predicted"/>
<dbReference type="PANTHER" id="PTHR12451">
    <property type="entry name" value="TRANSCRIPTION FACTOR CASTOR PROTEIN MING -RELATED"/>
    <property type="match status" value="1"/>
</dbReference>
<evidence type="ECO:0000259" key="3">
    <source>
        <dbReference type="PROSITE" id="PS50157"/>
    </source>
</evidence>
<dbReference type="GO" id="GO:0045944">
    <property type="term" value="P:positive regulation of transcription by RNA polymerase II"/>
    <property type="evidence" value="ECO:0007669"/>
    <property type="project" value="TreeGrafter"/>
</dbReference>
<evidence type="ECO:0000256" key="2">
    <source>
        <dbReference type="SAM" id="MobiDB-lite"/>
    </source>
</evidence>
<evidence type="ECO:0000256" key="1">
    <source>
        <dbReference type="PROSITE-ProRule" id="PRU00042"/>
    </source>
</evidence>
<feature type="domain" description="C2H2-type" evidence="3">
    <location>
        <begin position="772"/>
        <end position="801"/>
    </location>
</feature>
<feature type="compositionally biased region" description="Low complexity" evidence="2">
    <location>
        <begin position="365"/>
        <end position="378"/>
    </location>
</feature>
<keyword evidence="1" id="KW-0862">Zinc</keyword>
<feature type="compositionally biased region" description="Acidic residues" evidence="2">
    <location>
        <begin position="31"/>
        <end position="42"/>
    </location>
</feature>
<reference evidence="4" key="1">
    <citation type="submission" date="2021-05" db="EMBL/GenBank/DDBJ databases">
        <authorList>
            <person name="Alioto T."/>
            <person name="Alioto T."/>
            <person name="Gomez Garrido J."/>
        </authorList>
    </citation>
    <scope>NUCLEOTIDE SEQUENCE</scope>
</reference>
<feature type="domain" description="C2H2-type" evidence="3">
    <location>
        <begin position="1026"/>
        <end position="1055"/>
    </location>
</feature>
<feature type="region of interest" description="Disordered" evidence="2">
    <location>
        <begin position="1343"/>
        <end position="1362"/>
    </location>
</feature>
<protein>
    <submittedName>
        <fullName evidence="4">Transcription factor castor</fullName>
    </submittedName>
</protein>
<dbReference type="InterPro" id="IPR013087">
    <property type="entry name" value="Znf_C2H2_type"/>
</dbReference>
<feature type="region of interest" description="Disordered" evidence="2">
    <location>
        <begin position="115"/>
        <end position="194"/>
    </location>
</feature>
<dbReference type="GO" id="GO:0045664">
    <property type="term" value="P:regulation of neuron differentiation"/>
    <property type="evidence" value="ECO:0007669"/>
    <property type="project" value="TreeGrafter"/>
</dbReference>
<feature type="region of interest" description="Disordered" evidence="2">
    <location>
        <begin position="1218"/>
        <end position="1250"/>
    </location>
</feature>
<feature type="domain" description="C2H2-type" evidence="3">
    <location>
        <begin position="531"/>
        <end position="560"/>
    </location>
</feature>
<name>A0A8D8LN78_9HEMI</name>
<sequence length="1547" mass="175225">MVNMSDSDAGAMLMAVSQHQHQQHNGGDADMMSDDMDSDPEEAPTMLNMIQAYAAGGEMKRNKRKNFKPRNIETNAMLAKHNSHMNEDDRGNDSSDRSRDSFDNSEYALDLSNSDMLKKGVKRQRTASPVERDSLAAPMDLSCSRSHSTSISRERKDSESYCSDSESDTALNGYHNSKYSPEPPPSRSYLFPPFLNQPTDASDLKEYAQKTVKELLEIYGLNSDVVTDVAESITKNVPISNFSSGKILESLSTKAKELREYRRASSPTNSQPPTPPKTPLSPNRYKSSVESMAAKFAVLSAPEPPSSTSPSPRIPFSLSHSSLLTQPLSQHHQDQRGSFSDDNDAASPSDMSEHKMSLGSSERNSLGGLSRRPSSPSSKSNVPLDYSRYVQRFGSSAECSSSYCKDLNYREHFHCLECHRKIFIKKEEMIRHFKWHKKRDESLQHGFMRYSPGDDCGDRYHNCQHNRKQTHYHCIQGTCDKVYISTSDVQMHANYHRKDSAIIQEGFQRLRATEECRTPYCAFFGQRTTHFHCRRDSCQYTFKNKADMEKHKTYHIKDEQLLKDGFKKFMKPDPCGFPGCRFSQTCNHIHCVRENCNYVLHSSGQLLSHKRKHERKDSEIAYRKFKLAQQAVNLANLSGEPGMPSDLSTSPGSSFHLLQQATSMAALNALHDKFDTYSNSSSEGGRGSPPSKYLSEPPTPSGYGTPGFHFKFSPGASLPQTPTPSGYFTDHSSSAADIDDFIEIWPKFMNHYSQHKHCVFSIKCPLHEMDHFHCKDAHCEMPFKCRDSAESHARMHDTQERFFEHFYQEGGGIYCVEGQCPKERHLHCVWEGCFETIFPSEKVEHFRSHDISISHYNSLDALFRRKRGRPPKNRVIEVWNDTNTSGMDTPQAIFTSFKLPKPNTNGPEKAHTESGSDRCSPLPLPLKRTSESPKPLSLCQSSILEPPGFTPYSDGCPDQLCSFLSRPHFHCNRPRCFFATDSAEELTLHSKEFHANVIIREGFLFFDKSVDCRLENCRSNKVTRHFHCIRPGCGYTFVRYPNMIQHEEFHLENASGSFNTSLESSSSKSKENFEPKSEIRVKKDKDILSSPPSPKPVPLALTLSPDNGPGKVPTVVKASGTFYPLSGLSSTSSSSHIYPEETIKQEPMEQLSVEVSEKSLQLLPEWMSLDRHEKYGPELSCSRPFCKLKRKEHYHCNACNQAFSELDRLKPHITKHSPSAIPHMNIKSEHNNNDENQETRIPSGLSILPIPPLDTPPELVPPSQYPPGFSAAMAAMANQQLALMTSQGLPFMPPMPALYSSPSGLMFGPPPGFNPHAASLMGNGLLLPPVDHAKEVLRRSLTPNRESLESKKSRAASSMRMLKDEPVPEGYTRYRFNEDCQYTQCGYREHQTHFHCMRQDCGYSFCDKTRFVQHTARHERLDTLMGGDFHQYRSNVSCRREDCVYNNTLTTTQNKASHFHCLKCEFVCTDTNKVVAHRRQHQKLDSIMAAGFEKFTPSQACTQSECIHSGKQTHYHCLNCQYAVVGLSQMTAHKYRHMDEQQHQQQE</sequence>
<accession>A0A8D8LN78</accession>
<feature type="region of interest" description="Disordered" evidence="2">
    <location>
        <begin position="1058"/>
        <end position="1105"/>
    </location>
</feature>
<evidence type="ECO:0000313" key="4">
    <source>
        <dbReference type="EMBL" id="CAG6612161.1"/>
    </source>
</evidence>
<feature type="region of interest" description="Disordered" evidence="2">
    <location>
        <begin position="17"/>
        <end position="42"/>
    </location>
</feature>
<feature type="region of interest" description="Disordered" evidence="2">
    <location>
        <begin position="898"/>
        <end position="933"/>
    </location>
</feature>
<dbReference type="PROSITE" id="PS50157">
    <property type="entry name" value="ZINC_FINGER_C2H2_2"/>
    <property type="match status" value="6"/>
</dbReference>
<feature type="compositionally biased region" description="Pro residues" evidence="2">
    <location>
        <begin position="270"/>
        <end position="279"/>
    </location>
</feature>
<feature type="compositionally biased region" description="Basic and acidic residues" evidence="2">
    <location>
        <begin position="84"/>
        <end position="102"/>
    </location>
</feature>